<evidence type="ECO:0000256" key="6">
    <source>
        <dbReference type="ARBA" id="ARBA00023040"/>
    </source>
</evidence>
<reference evidence="14 15" key="1">
    <citation type="journal article" date="2014" name="Nat. Commun.">
        <title>Molecular traces of alternative social organization in a termite genome.</title>
        <authorList>
            <person name="Terrapon N."/>
            <person name="Li C."/>
            <person name="Robertson H.M."/>
            <person name="Ji L."/>
            <person name="Meng X."/>
            <person name="Booth W."/>
            <person name="Chen Z."/>
            <person name="Childers C.P."/>
            <person name="Glastad K.M."/>
            <person name="Gokhale K."/>
            <person name="Gowin J."/>
            <person name="Gronenberg W."/>
            <person name="Hermansen R.A."/>
            <person name="Hu H."/>
            <person name="Hunt B.G."/>
            <person name="Huylmans A.K."/>
            <person name="Khalil S.M."/>
            <person name="Mitchell R.D."/>
            <person name="Munoz-Torres M.C."/>
            <person name="Mustard J.A."/>
            <person name="Pan H."/>
            <person name="Reese J.T."/>
            <person name="Scharf M.E."/>
            <person name="Sun F."/>
            <person name="Vogel H."/>
            <person name="Xiao J."/>
            <person name="Yang W."/>
            <person name="Yang Z."/>
            <person name="Yang Z."/>
            <person name="Zhou J."/>
            <person name="Zhu J."/>
            <person name="Brent C.S."/>
            <person name="Elsik C.G."/>
            <person name="Goodisman M.A."/>
            <person name="Liberles D.A."/>
            <person name="Roe R.M."/>
            <person name="Vargo E.L."/>
            <person name="Vilcinskas A."/>
            <person name="Wang J."/>
            <person name="Bornberg-Bauer E."/>
            <person name="Korb J."/>
            <person name="Zhang G."/>
            <person name="Liebig J."/>
        </authorList>
    </citation>
    <scope>NUCLEOTIDE SEQUENCE [LARGE SCALE GENOMIC DNA]</scope>
    <source>
        <tissue evidence="14">Whole organism</tissue>
    </source>
</reference>
<dbReference type="GO" id="GO:0008528">
    <property type="term" value="F:G protein-coupled peptide receptor activity"/>
    <property type="evidence" value="ECO:0007669"/>
    <property type="project" value="InterPro"/>
</dbReference>
<evidence type="ECO:0000313" key="14">
    <source>
        <dbReference type="EMBL" id="KDR20277.1"/>
    </source>
</evidence>
<keyword evidence="10" id="KW-0325">Glycoprotein</keyword>
<evidence type="ECO:0000256" key="11">
    <source>
        <dbReference type="ARBA" id="ARBA00023224"/>
    </source>
</evidence>
<dbReference type="InterPro" id="IPR017452">
    <property type="entry name" value="GPCR_Rhodpsn_7TM"/>
</dbReference>
<evidence type="ECO:0000313" key="15">
    <source>
        <dbReference type="Proteomes" id="UP000027135"/>
    </source>
</evidence>
<dbReference type="Proteomes" id="UP000027135">
    <property type="component" value="Unassembled WGS sequence"/>
</dbReference>
<dbReference type="InterPro" id="IPR000276">
    <property type="entry name" value="GPCR_Rhodpsn"/>
</dbReference>
<evidence type="ECO:0000256" key="2">
    <source>
        <dbReference type="ARBA" id="ARBA00010663"/>
    </source>
</evidence>
<evidence type="ECO:0000256" key="5">
    <source>
        <dbReference type="ARBA" id="ARBA00022989"/>
    </source>
</evidence>
<dbReference type="Pfam" id="PF00001">
    <property type="entry name" value="7tm_1"/>
    <property type="match status" value="1"/>
</dbReference>
<feature type="transmembrane region" description="Helical" evidence="12">
    <location>
        <begin position="181"/>
        <end position="206"/>
    </location>
</feature>
<keyword evidence="8" id="KW-1015">Disulfide bond</keyword>
<dbReference type="PRINTS" id="PR00237">
    <property type="entry name" value="GPCRRHODOPSN"/>
</dbReference>
<feature type="transmembrane region" description="Helical" evidence="12">
    <location>
        <begin position="120"/>
        <end position="141"/>
    </location>
</feature>
<feature type="transmembrane region" description="Helical" evidence="12">
    <location>
        <begin position="376"/>
        <end position="395"/>
    </location>
</feature>
<evidence type="ECO:0000256" key="9">
    <source>
        <dbReference type="ARBA" id="ARBA00023170"/>
    </source>
</evidence>
<dbReference type="PANTHER" id="PTHR45695:SF9">
    <property type="entry name" value="LEUCOKININ RECEPTOR"/>
    <property type="match status" value="1"/>
</dbReference>
<dbReference type="eggNOG" id="KOG4219">
    <property type="taxonomic scope" value="Eukaryota"/>
</dbReference>
<dbReference type="OMA" id="HELHSCW"/>
<name>A0A067R9M6_ZOONE</name>
<evidence type="ECO:0000259" key="13">
    <source>
        <dbReference type="PROSITE" id="PS50262"/>
    </source>
</evidence>
<keyword evidence="3" id="KW-1003">Cell membrane</keyword>
<evidence type="ECO:0000256" key="8">
    <source>
        <dbReference type="ARBA" id="ARBA00023157"/>
    </source>
</evidence>
<dbReference type="SUPFAM" id="SSF81321">
    <property type="entry name" value="Family A G protein-coupled receptor-like"/>
    <property type="match status" value="1"/>
</dbReference>
<keyword evidence="6" id="KW-0297">G-protein coupled receptor</keyword>
<keyword evidence="5 12" id="KW-1133">Transmembrane helix</keyword>
<dbReference type="PRINTS" id="PR00358">
    <property type="entry name" value="BOMBESINR"/>
</dbReference>
<evidence type="ECO:0000256" key="4">
    <source>
        <dbReference type="ARBA" id="ARBA00022692"/>
    </source>
</evidence>
<evidence type="ECO:0000256" key="10">
    <source>
        <dbReference type="ARBA" id="ARBA00023180"/>
    </source>
</evidence>
<evidence type="ECO:0000256" key="1">
    <source>
        <dbReference type="ARBA" id="ARBA00004651"/>
    </source>
</evidence>
<dbReference type="InterPro" id="IPR001556">
    <property type="entry name" value="Bombsn_rcpt-like"/>
</dbReference>
<feature type="transmembrane region" description="Helical" evidence="12">
    <location>
        <begin position="281"/>
        <end position="303"/>
    </location>
</feature>
<dbReference type="AlphaFoldDB" id="A0A067R9M6"/>
<feature type="transmembrane region" description="Helical" evidence="12">
    <location>
        <begin position="153"/>
        <end position="175"/>
    </location>
</feature>
<gene>
    <name evidence="14" type="ORF">L798_05062</name>
</gene>
<dbReference type="Gene3D" id="1.20.1070.10">
    <property type="entry name" value="Rhodopsin 7-helix transmembrane proteins"/>
    <property type="match status" value="1"/>
</dbReference>
<keyword evidence="4 12" id="KW-0812">Transmembrane</keyword>
<feature type="transmembrane region" description="Helical" evidence="12">
    <location>
        <begin position="235"/>
        <end position="253"/>
    </location>
</feature>
<dbReference type="EMBL" id="KK852611">
    <property type="protein sequence ID" value="KDR20277.1"/>
    <property type="molecule type" value="Genomic_DNA"/>
</dbReference>
<keyword evidence="7 12" id="KW-0472">Membrane</keyword>
<dbReference type="GO" id="GO:0005886">
    <property type="term" value="C:plasma membrane"/>
    <property type="evidence" value="ECO:0007669"/>
    <property type="project" value="UniProtKB-SubCell"/>
</dbReference>
<feature type="transmembrane region" description="Helical" evidence="12">
    <location>
        <begin position="337"/>
        <end position="356"/>
    </location>
</feature>
<evidence type="ECO:0000256" key="3">
    <source>
        <dbReference type="ARBA" id="ARBA00022475"/>
    </source>
</evidence>
<keyword evidence="15" id="KW-1185">Reference proteome</keyword>
<keyword evidence="9 14" id="KW-0675">Receptor</keyword>
<evidence type="ECO:0000256" key="12">
    <source>
        <dbReference type="SAM" id="Phobius"/>
    </source>
</evidence>
<comment type="subcellular location">
    <subcellularLocation>
        <location evidence="1">Cell membrane</location>
        <topology evidence="1">Multi-pass membrane protein</topology>
    </subcellularLocation>
</comment>
<accession>A0A067R9M6</accession>
<dbReference type="PROSITE" id="PS50262">
    <property type="entry name" value="G_PROTEIN_RECEP_F1_2"/>
    <property type="match status" value="1"/>
</dbReference>
<comment type="similarity">
    <text evidence="2">Belongs to the G-protein coupled receptor 1 family.</text>
</comment>
<sequence>MGCYVEVNEIYSIGQSILTRDDEISNLAVVFVLILPSGICGQFSGHPGAIKTSNASHYLLERNTMSTTNVQELLSSSVLPTNSENETELYGIVNNVTKDSADVDEAFQRFLLVKKYMDPLIMGIIFIFGAVANITLLVILVRHEEMRTWTNACIFTMATGDLLSVIVNIPLFYALLTSRYWTVGVVLCKLMWFFSDFAVGLSIFAVTMLSVQRYCGIVNTNIYIYSGRLALKSRVVSAFNILLIWVLSFGFAIRTVITTDVTDNICSSVSASYGSDFSKNIALLNLFMFCIIPLSVIAVFYGLTARYLVESARNMPGETSDNIQKIIYARKKGAKTVLALTGVFFVSYMPWYLWQVVFFWGNFSSDYKVTAITYTFLYYLFFGNLCFNPIALYCVSSAFRKYFNRYLFCYRKVKEEQETTLVKSKSTCLTYLTNTETR</sequence>
<dbReference type="PANTHER" id="PTHR45695">
    <property type="entry name" value="LEUCOKININ RECEPTOR-RELATED"/>
    <property type="match status" value="1"/>
</dbReference>
<organism evidence="14 15">
    <name type="scientific">Zootermopsis nevadensis</name>
    <name type="common">Dampwood termite</name>
    <dbReference type="NCBI Taxonomy" id="136037"/>
    <lineage>
        <taxon>Eukaryota</taxon>
        <taxon>Metazoa</taxon>
        <taxon>Ecdysozoa</taxon>
        <taxon>Arthropoda</taxon>
        <taxon>Hexapoda</taxon>
        <taxon>Insecta</taxon>
        <taxon>Pterygota</taxon>
        <taxon>Neoptera</taxon>
        <taxon>Polyneoptera</taxon>
        <taxon>Dictyoptera</taxon>
        <taxon>Blattodea</taxon>
        <taxon>Blattoidea</taxon>
        <taxon>Termitoidae</taxon>
        <taxon>Termopsidae</taxon>
        <taxon>Zootermopsis</taxon>
    </lineage>
</organism>
<evidence type="ECO:0000256" key="7">
    <source>
        <dbReference type="ARBA" id="ARBA00023136"/>
    </source>
</evidence>
<keyword evidence="11" id="KW-0807">Transducer</keyword>
<feature type="domain" description="G-protein coupled receptors family 1 profile" evidence="13">
    <location>
        <begin position="132"/>
        <end position="392"/>
    </location>
</feature>
<protein>
    <submittedName>
        <fullName evidence="14">Neuromedin-B receptor</fullName>
    </submittedName>
</protein>
<proteinExistence type="inferred from homology"/>
<dbReference type="InParanoid" id="A0A067R9M6"/>